<feature type="compositionally biased region" description="Pro residues" evidence="1">
    <location>
        <begin position="357"/>
        <end position="366"/>
    </location>
</feature>
<accession>A0A9W8MTZ6</accession>
<feature type="compositionally biased region" description="Low complexity" evidence="1">
    <location>
        <begin position="125"/>
        <end position="153"/>
    </location>
</feature>
<sequence>MSKSSPATSPKNPTPLPAKSAWSRGPPQTTAPSPRSQSPAPSTPVTQTHSRRPSTLGQGVPVKDGVTIPRNNVGSVKQAVTFGSIDDASAPISSSPAPAPAIKSEGVKSFGTVPAAATGHVNGKASISSRTSVVTASSSSIPSSSTATAATQSKPKIDIKKMFQNPSSAPSSNPPSDTSSPSMRNTNLPSQQASSSSHPPPSQLGSHSFTPFVPSGQMRPQQHGGPNGAPPRSPSYPRQMPNGAGPRPQTGQTSGPPAGLSSPRLGPHPQPSSMQPPTQMQPHMQPQMHPPMGMPWPGYYYPDQPPYVYAPWYPSMPMQPPHQPPPHGGMPMSPRNPPTNLQAPGTPTMSHALPNPVHAPHPPPSMSHPTTSIGGLTSPPPTPSSSSIPPNRLNAASSTFVPRTTKVTLKKEDGTEVNLENLKHTTPAQSTAAPATPSAYRQGSPGTPNRRPASIRIESEDQRKQRLAEEEAKEKEKARSKAEAEEKVRKEKEEAERKVKEAEERKRKEEEAENERIRKEEEEKKEKERLKEEEERLRKEAEEREAKRIKEQEERKRREEEEAEAKREKEKARLEQERLAKEAEEQKLRFEQEEAAKKAQAAAEASATDGKTTTEPEEGELVESKGAPPPAVSDAKEKAKEALRINTSAVSPTIDRRRPGPLDLTDTKRSNVAAPPQSALATARIISDINDVAYPEGVSSPRPELQKRVNSVHVHLQGGTTPPLDTIGLEPVVQPSLGLTRTGSGRHHRSSAMLPPSRQASIGLGLSPRTLDKSATSSFNGMGNSVIGSSKLSSEDRFAASARAASVSGPAGMLFNRSIGTTRTASQGGAGTDHKRTRSKALT</sequence>
<feature type="compositionally biased region" description="Polar residues" evidence="1">
    <location>
        <begin position="394"/>
        <end position="407"/>
    </location>
</feature>
<reference evidence="2" key="1">
    <citation type="submission" date="2022-07" db="EMBL/GenBank/DDBJ databases">
        <title>Genome Sequence of Agrocybe chaxingu.</title>
        <authorList>
            <person name="Buettner E."/>
        </authorList>
    </citation>
    <scope>NUCLEOTIDE SEQUENCE</scope>
    <source>
        <strain evidence="2">MP-N11</strain>
    </source>
</reference>
<feature type="compositionally biased region" description="Low complexity" evidence="1">
    <location>
        <begin position="166"/>
        <end position="208"/>
    </location>
</feature>
<dbReference type="Proteomes" id="UP001148786">
    <property type="component" value="Unassembled WGS sequence"/>
</dbReference>
<feature type="compositionally biased region" description="Polar residues" evidence="1">
    <location>
        <begin position="338"/>
        <end position="349"/>
    </location>
</feature>
<evidence type="ECO:0000256" key="1">
    <source>
        <dbReference type="SAM" id="MobiDB-lite"/>
    </source>
</evidence>
<comment type="caution">
    <text evidence="2">The sequence shown here is derived from an EMBL/GenBank/DDBJ whole genome shotgun (WGS) entry which is preliminary data.</text>
</comment>
<feature type="compositionally biased region" description="Low complexity" evidence="1">
    <location>
        <begin position="367"/>
        <end position="377"/>
    </location>
</feature>
<dbReference type="InterPro" id="IPR036211">
    <property type="entry name" value="eIF4G_eIF4E-bd_sf"/>
</dbReference>
<dbReference type="PANTHER" id="PTHR14383:SF5">
    <property type="entry name" value="RUN DOMAIN-CONTAINING PROTEIN"/>
    <property type="match status" value="1"/>
</dbReference>
<feature type="compositionally biased region" description="Basic and acidic residues" evidence="1">
    <location>
        <begin position="654"/>
        <end position="669"/>
    </location>
</feature>
<dbReference type="OrthoDB" id="3061363at2759"/>
<feature type="compositionally biased region" description="Pro residues" evidence="1">
    <location>
        <begin position="317"/>
        <end position="328"/>
    </location>
</feature>
<feature type="compositionally biased region" description="Low complexity" evidence="1">
    <location>
        <begin position="271"/>
        <end position="287"/>
    </location>
</feature>
<feature type="region of interest" description="Disordered" evidence="1">
    <location>
        <begin position="313"/>
        <end position="678"/>
    </location>
</feature>
<proteinExistence type="predicted"/>
<feature type="compositionally biased region" description="Polar residues" evidence="1">
    <location>
        <begin position="1"/>
        <end position="11"/>
    </location>
</feature>
<name>A0A9W8MTZ6_9AGAR</name>
<feature type="compositionally biased region" description="Low complexity" evidence="1">
    <location>
        <begin position="425"/>
        <end position="439"/>
    </location>
</feature>
<protein>
    <submittedName>
        <fullName evidence="2">Uncharacterized protein</fullName>
    </submittedName>
</protein>
<evidence type="ECO:0000313" key="3">
    <source>
        <dbReference type="Proteomes" id="UP001148786"/>
    </source>
</evidence>
<feature type="compositionally biased region" description="Polar residues" evidence="1">
    <location>
        <begin position="45"/>
        <end position="57"/>
    </location>
</feature>
<organism evidence="2 3">
    <name type="scientific">Agrocybe chaxingu</name>
    <dbReference type="NCBI Taxonomy" id="84603"/>
    <lineage>
        <taxon>Eukaryota</taxon>
        <taxon>Fungi</taxon>
        <taxon>Dikarya</taxon>
        <taxon>Basidiomycota</taxon>
        <taxon>Agaricomycotina</taxon>
        <taxon>Agaricomycetes</taxon>
        <taxon>Agaricomycetidae</taxon>
        <taxon>Agaricales</taxon>
        <taxon>Agaricineae</taxon>
        <taxon>Strophariaceae</taxon>
        <taxon>Agrocybe</taxon>
    </lineage>
</organism>
<feature type="region of interest" description="Disordered" evidence="1">
    <location>
        <begin position="1"/>
        <end position="72"/>
    </location>
</feature>
<feature type="region of interest" description="Disordered" evidence="1">
    <location>
        <begin position="812"/>
        <end position="843"/>
    </location>
</feature>
<feature type="compositionally biased region" description="Polar residues" evidence="1">
    <location>
        <begin position="818"/>
        <end position="827"/>
    </location>
</feature>
<feature type="compositionally biased region" description="Basic and acidic residues" evidence="1">
    <location>
        <begin position="457"/>
        <end position="597"/>
    </location>
</feature>
<dbReference type="EMBL" id="JANKHO010000821">
    <property type="protein sequence ID" value="KAJ3505971.1"/>
    <property type="molecule type" value="Genomic_DNA"/>
</dbReference>
<feature type="region of interest" description="Disordered" evidence="1">
    <location>
        <begin position="118"/>
        <end position="297"/>
    </location>
</feature>
<dbReference type="Gene3D" id="1.20.970.30">
    <property type="entry name" value="eIF4G, eIF4E-binding domain"/>
    <property type="match status" value="1"/>
</dbReference>
<gene>
    <name evidence="2" type="ORF">NLJ89_g7128</name>
</gene>
<dbReference type="AlphaFoldDB" id="A0A9W8MTZ6"/>
<evidence type="ECO:0000313" key="2">
    <source>
        <dbReference type="EMBL" id="KAJ3505971.1"/>
    </source>
</evidence>
<feature type="compositionally biased region" description="Low complexity" evidence="1">
    <location>
        <begin position="26"/>
        <end position="44"/>
    </location>
</feature>
<feature type="compositionally biased region" description="Basic and acidic residues" evidence="1">
    <location>
        <begin position="634"/>
        <end position="643"/>
    </location>
</feature>
<keyword evidence="3" id="KW-1185">Reference proteome</keyword>
<dbReference type="PANTHER" id="PTHR14383">
    <property type="entry name" value="SWAP-70 RECOMBINASE"/>
    <property type="match status" value="1"/>
</dbReference>
<feature type="region of interest" description="Disordered" evidence="1">
    <location>
        <begin position="740"/>
        <end position="763"/>
    </location>
</feature>